<dbReference type="Gene3D" id="3.40.50.720">
    <property type="entry name" value="NAD(P)-binding Rossmann-like Domain"/>
    <property type="match status" value="1"/>
</dbReference>
<keyword evidence="2" id="KW-1185">Reference proteome</keyword>
<dbReference type="InterPro" id="IPR036291">
    <property type="entry name" value="NAD(P)-bd_dom_sf"/>
</dbReference>
<accession>A0A1E5E2H5</accession>
<comment type="caution">
    <text evidence="1">The sequence shown here is derived from an EMBL/GenBank/DDBJ whole genome shotgun (WGS) entry which is preliminary data.</text>
</comment>
<evidence type="ECO:0000313" key="1">
    <source>
        <dbReference type="EMBL" id="OEF25727.1"/>
    </source>
</evidence>
<dbReference type="SUPFAM" id="SSF51735">
    <property type="entry name" value="NAD(P)-binding Rossmann-fold domains"/>
    <property type="match status" value="1"/>
</dbReference>
<organism evidence="1 2">
    <name type="scientific">Vibrio rumoiensis 1S-45</name>
    <dbReference type="NCBI Taxonomy" id="1188252"/>
    <lineage>
        <taxon>Bacteria</taxon>
        <taxon>Pseudomonadati</taxon>
        <taxon>Pseudomonadota</taxon>
        <taxon>Gammaproteobacteria</taxon>
        <taxon>Vibrionales</taxon>
        <taxon>Vibrionaceae</taxon>
        <taxon>Vibrio</taxon>
    </lineage>
</organism>
<dbReference type="PANTHER" id="PTHR14097:SF7">
    <property type="entry name" value="OXIDOREDUCTASE HTATIP2"/>
    <property type="match status" value="1"/>
</dbReference>
<proteinExistence type="predicted"/>
<dbReference type="EMBL" id="AJYK02000058">
    <property type="protein sequence ID" value="OEF25727.1"/>
    <property type="molecule type" value="Genomic_DNA"/>
</dbReference>
<dbReference type="eggNOG" id="COG0702">
    <property type="taxonomic scope" value="Bacteria"/>
</dbReference>
<dbReference type="PANTHER" id="PTHR14097">
    <property type="entry name" value="OXIDOREDUCTASE HTATIP2"/>
    <property type="match status" value="1"/>
</dbReference>
<dbReference type="OrthoDB" id="9798632at2"/>
<gene>
    <name evidence="1" type="ORF">A1QC_08140</name>
</gene>
<sequence length="212" mass="23452">MKLLLVGATGLVGRHVLELALKDPRITSVVAPIRRTLPVHSKLISPIVDFDDLPESQIWWQADAVICTLGTTIKTAGSKDAFKRVDHDYPLMVARLAYQHQTPTYVLNSAMGANAQSKVFYNQVKDELEQDLQRIGFHSLTFVQPGLIGGTRDEFRLGERALALGLTLFQPILPKRWRISPAENIAKALLDSAIESKRGCHCIGSEKLANEA</sequence>
<reference evidence="1 2" key="1">
    <citation type="journal article" date="2012" name="Science">
        <title>Ecological populations of bacteria act as socially cohesive units of antibiotic production and resistance.</title>
        <authorList>
            <person name="Cordero O.X."/>
            <person name="Wildschutte H."/>
            <person name="Kirkup B."/>
            <person name="Proehl S."/>
            <person name="Ngo L."/>
            <person name="Hussain F."/>
            <person name="Le Roux F."/>
            <person name="Mincer T."/>
            <person name="Polz M.F."/>
        </authorList>
    </citation>
    <scope>NUCLEOTIDE SEQUENCE [LARGE SCALE GENOMIC DNA]</scope>
    <source>
        <strain evidence="1 2">1S-45</strain>
    </source>
</reference>
<dbReference type="Proteomes" id="UP000094070">
    <property type="component" value="Unassembled WGS sequence"/>
</dbReference>
<dbReference type="RefSeq" id="WP_017025074.1">
    <property type="nucleotide sequence ID" value="NZ_AJYK02000058.1"/>
</dbReference>
<protein>
    <submittedName>
        <fullName evidence="1">NAD-dependent dehydratase</fullName>
    </submittedName>
</protein>
<name>A0A1E5E2H5_9VIBR</name>
<dbReference type="AlphaFoldDB" id="A0A1E5E2H5"/>
<dbReference type="STRING" id="1188252.A1QC_08140"/>
<evidence type="ECO:0000313" key="2">
    <source>
        <dbReference type="Proteomes" id="UP000094070"/>
    </source>
</evidence>